<dbReference type="GO" id="GO:0045900">
    <property type="term" value="P:negative regulation of translational elongation"/>
    <property type="evidence" value="ECO:0007669"/>
    <property type="project" value="TreeGrafter"/>
</dbReference>
<dbReference type="InterPro" id="IPR050574">
    <property type="entry name" value="HPF/YfiA_ribosome-assoc"/>
</dbReference>
<evidence type="ECO:0000313" key="4">
    <source>
        <dbReference type="Proteomes" id="UP000745577"/>
    </source>
</evidence>
<gene>
    <name evidence="3" type="ORF">KC675_00835</name>
</gene>
<dbReference type="EMBL" id="JAGQLL010000006">
    <property type="protein sequence ID" value="MCA9379703.1"/>
    <property type="molecule type" value="Genomic_DNA"/>
</dbReference>
<dbReference type="InterPro" id="IPR003489">
    <property type="entry name" value="RHF/RaiA"/>
</dbReference>
<comment type="caution">
    <text evidence="3">The sequence shown here is derived from an EMBL/GenBank/DDBJ whole genome shotgun (WGS) entry which is preliminary data.</text>
</comment>
<evidence type="ECO:0000313" key="3">
    <source>
        <dbReference type="EMBL" id="MCA9379703.1"/>
    </source>
</evidence>
<proteinExistence type="predicted"/>
<accession>A0A955IAI8</accession>
<reference evidence="3" key="2">
    <citation type="journal article" date="2021" name="Microbiome">
        <title>Successional dynamics and alternative stable states in a saline activated sludge microbial community over 9 years.</title>
        <authorList>
            <person name="Wang Y."/>
            <person name="Ye J."/>
            <person name="Ju F."/>
            <person name="Liu L."/>
            <person name="Boyd J.A."/>
            <person name="Deng Y."/>
            <person name="Parks D.H."/>
            <person name="Jiang X."/>
            <person name="Yin X."/>
            <person name="Woodcroft B.J."/>
            <person name="Tyson G.W."/>
            <person name="Hugenholtz P."/>
            <person name="Polz M.F."/>
            <person name="Zhang T."/>
        </authorList>
    </citation>
    <scope>NUCLEOTIDE SEQUENCE</scope>
    <source>
        <strain evidence="3">HKST-UBA15</strain>
    </source>
</reference>
<evidence type="ECO:0000259" key="2">
    <source>
        <dbReference type="Pfam" id="PF16321"/>
    </source>
</evidence>
<dbReference type="Pfam" id="PF16321">
    <property type="entry name" value="Ribosom_S30AE_C"/>
    <property type="match status" value="1"/>
</dbReference>
<reference evidence="3" key="1">
    <citation type="submission" date="2020-04" db="EMBL/GenBank/DDBJ databases">
        <authorList>
            <person name="Zhang T."/>
        </authorList>
    </citation>
    <scope>NUCLEOTIDE SEQUENCE</scope>
    <source>
        <strain evidence="3">HKST-UBA15</strain>
    </source>
</reference>
<organism evidence="3 4">
    <name type="scientific">Candidatus Dojkabacteria bacterium</name>
    <dbReference type="NCBI Taxonomy" id="2099670"/>
    <lineage>
        <taxon>Bacteria</taxon>
        <taxon>Candidatus Dojkabacteria</taxon>
    </lineage>
</organism>
<dbReference type="SUPFAM" id="SSF69754">
    <property type="entry name" value="Ribosome binding protein Y (YfiA homologue)"/>
    <property type="match status" value="1"/>
</dbReference>
<dbReference type="GO" id="GO:0022627">
    <property type="term" value="C:cytosolic small ribosomal subunit"/>
    <property type="evidence" value="ECO:0007669"/>
    <property type="project" value="TreeGrafter"/>
</dbReference>
<dbReference type="GO" id="GO:0043024">
    <property type="term" value="F:ribosomal small subunit binding"/>
    <property type="evidence" value="ECO:0007669"/>
    <property type="project" value="TreeGrafter"/>
</dbReference>
<dbReference type="InterPro" id="IPR036567">
    <property type="entry name" value="RHF-like"/>
</dbReference>
<sequence>MVEPTYVQKSFKLSAKSKDYIYTKLKKHEELLSKATSINVHVRANKNYPPNKQYRMEINVTMPHIFIKVEERGVSIEALIDSLEVLLKRKLTRYLEQFKKWEKQEPWKIKEAKESAEEFVEQNYNYSDYKPVVKNIKFETNRPMHVGEAIERLEMSGKKAFLFRNIASEKYSMLYRNNDDEYELTEADV</sequence>
<dbReference type="Gene3D" id="3.30.505.50">
    <property type="entry name" value="Sigma 54 modulation/S30EA ribosomal protein, C-terminal domain"/>
    <property type="match status" value="1"/>
</dbReference>
<dbReference type="PANTHER" id="PTHR33231:SF1">
    <property type="entry name" value="30S RIBOSOMAL PROTEIN"/>
    <property type="match status" value="1"/>
</dbReference>
<dbReference type="InterPro" id="IPR032528">
    <property type="entry name" value="Ribosom_S30AE_C"/>
</dbReference>
<dbReference type="AlphaFoldDB" id="A0A955IAI8"/>
<dbReference type="InterPro" id="IPR038416">
    <property type="entry name" value="Ribosom_S30AE_C_sf"/>
</dbReference>
<feature type="domain" description="Sigma 54 modulation/S30EA ribosomal protein C-terminal" evidence="2">
    <location>
        <begin position="132"/>
        <end position="182"/>
    </location>
</feature>
<keyword evidence="1" id="KW-0810">Translation regulation</keyword>
<dbReference type="Pfam" id="PF02482">
    <property type="entry name" value="Ribosomal_S30AE"/>
    <property type="match status" value="1"/>
</dbReference>
<protein>
    <submittedName>
        <fullName evidence="3">HPF/RaiA family ribosome-associated protein</fullName>
    </submittedName>
</protein>
<dbReference type="PANTHER" id="PTHR33231">
    <property type="entry name" value="30S RIBOSOMAL PROTEIN"/>
    <property type="match status" value="1"/>
</dbReference>
<evidence type="ECO:0000256" key="1">
    <source>
        <dbReference type="ARBA" id="ARBA00022845"/>
    </source>
</evidence>
<dbReference type="Proteomes" id="UP000745577">
    <property type="component" value="Unassembled WGS sequence"/>
</dbReference>
<dbReference type="Gene3D" id="3.30.160.100">
    <property type="entry name" value="Ribosome hibernation promotion factor-like"/>
    <property type="match status" value="1"/>
</dbReference>
<name>A0A955IAI8_9BACT</name>